<reference evidence="4" key="2">
    <citation type="submission" date="2020-11" db="EMBL/GenBank/DDBJ databases">
        <authorList>
            <person name="McCartney M.A."/>
            <person name="Auch B."/>
            <person name="Kono T."/>
            <person name="Mallez S."/>
            <person name="Becker A."/>
            <person name="Gohl D.M."/>
            <person name="Silverstein K.A.T."/>
            <person name="Koren S."/>
            <person name="Bechman K.B."/>
            <person name="Herman A."/>
            <person name="Abrahante J.E."/>
            <person name="Garbe J."/>
        </authorList>
    </citation>
    <scope>NUCLEOTIDE SEQUENCE</scope>
    <source>
        <strain evidence="4">Duluth1</strain>
        <tissue evidence="4">Whole animal</tissue>
    </source>
</reference>
<feature type="chain" id="PRO_5038635870" description="EGF-like domain-containing protein" evidence="2">
    <location>
        <begin position="24"/>
        <end position="169"/>
    </location>
</feature>
<keyword evidence="5" id="KW-1185">Reference proteome</keyword>
<feature type="domain" description="EGF-like" evidence="3">
    <location>
        <begin position="128"/>
        <end position="141"/>
    </location>
</feature>
<dbReference type="EMBL" id="JAIWYP010000005">
    <property type="protein sequence ID" value="KAH3820270.1"/>
    <property type="molecule type" value="Genomic_DNA"/>
</dbReference>
<name>A0A9D4GNK5_DREPO</name>
<organism evidence="4 5">
    <name type="scientific">Dreissena polymorpha</name>
    <name type="common">Zebra mussel</name>
    <name type="synonym">Mytilus polymorpha</name>
    <dbReference type="NCBI Taxonomy" id="45954"/>
    <lineage>
        <taxon>Eukaryota</taxon>
        <taxon>Metazoa</taxon>
        <taxon>Spiralia</taxon>
        <taxon>Lophotrochozoa</taxon>
        <taxon>Mollusca</taxon>
        <taxon>Bivalvia</taxon>
        <taxon>Autobranchia</taxon>
        <taxon>Heteroconchia</taxon>
        <taxon>Euheterodonta</taxon>
        <taxon>Imparidentia</taxon>
        <taxon>Neoheterodontei</taxon>
        <taxon>Myida</taxon>
        <taxon>Dreissenoidea</taxon>
        <taxon>Dreissenidae</taxon>
        <taxon>Dreissena</taxon>
    </lineage>
</organism>
<dbReference type="AlphaFoldDB" id="A0A9D4GNK5"/>
<evidence type="ECO:0000256" key="1">
    <source>
        <dbReference type="SAM" id="MobiDB-lite"/>
    </source>
</evidence>
<evidence type="ECO:0000256" key="2">
    <source>
        <dbReference type="SAM" id="SignalP"/>
    </source>
</evidence>
<protein>
    <recommendedName>
        <fullName evidence="3">EGF-like domain-containing protein</fullName>
    </recommendedName>
</protein>
<dbReference type="PROSITE" id="PS01186">
    <property type="entry name" value="EGF_2"/>
    <property type="match status" value="1"/>
</dbReference>
<comment type="caution">
    <text evidence="4">The sequence shown here is derived from an EMBL/GenBank/DDBJ whole genome shotgun (WGS) entry which is preliminary data.</text>
</comment>
<reference evidence="4" key="1">
    <citation type="journal article" date="2019" name="bioRxiv">
        <title>The Genome of the Zebra Mussel, Dreissena polymorpha: A Resource for Invasive Species Research.</title>
        <authorList>
            <person name="McCartney M.A."/>
            <person name="Auch B."/>
            <person name="Kono T."/>
            <person name="Mallez S."/>
            <person name="Zhang Y."/>
            <person name="Obille A."/>
            <person name="Becker A."/>
            <person name="Abrahante J.E."/>
            <person name="Garbe J."/>
            <person name="Badalamenti J.P."/>
            <person name="Herman A."/>
            <person name="Mangelson H."/>
            <person name="Liachko I."/>
            <person name="Sullivan S."/>
            <person name="Sone E.D."/>
            <person name="Koren S."/>
            <person name="Silverstein K.A.T."/>
            <person name="Beckman K.B."/>
            <person name="Gohl D.M."/>
        </authorList>
    </citation>
    <scope>NUCLEOTIDE SEQUENCE</scope>
    <source>
        <strain evidence="4">Duluth1</strain>
        <tissue evidence="4">Whole animal</tissue>
    </source>
</reference>
<dbReference type="Proteomes" id="UP000828390">
    <property type="component" value="Unassembled WGS sequence"/>
</dbReference>
<sequence>MMPPTFVMLVLLLSGSFIVRCYGISLIACNETTPCIANTMICDGGSCHIQPGQICTIPPTITTTSVSSTTPITVSSTTPTVTTSKSTTVTKPSNTTTTNATSNARSTDQQVCVSNASCELNKQDTPMCICKTGFSEVKGFCIVPGNSADTLKGALLSVTTVTSLMLFLI</sequence>
<proteinExistence type="predicted"/>
<evidence type="ECO:0000313" key="4">
    <source>
        <dbReference type="EMBL" id="KAH3820270.1"/>
    </source>
</evidence>
<evidence type="ECO:0000313" key="5">
    <source>
        <dbReference type="Proteomes" id="UP000828390"/>
    </source>
</evidence>
<accession>A0A9D4GNK5</accession>
<keyword evidence="2" id="KW-0732">Signal</keyword>
<feature type="region of interest" description="Disordered" evidence="1">
    <location>
        <begin position="77"/>
        <end position="102"/>
    </location>
</feature>
<dbReference type="InterPro" id="IPR000742">
    <property type="entry name" value="EGF"/>
</dbReference>
<evidence type="ECO:0000259" key="3">
    <source>
        <dbReference type="PROSITE" id="PS01186"/>
    </source>
</evidence>
<gene>
    <name evidence="4" type="ORF">DPMN_122016</name>
</gene>
<feature type="signal peptide" evidence="2">
    <location>
        <begin position="1"/>
        <end position="23"/>
    </location>
</feature>